<protein>
    <recommendedName>
        <fullName evidence="3">Transposase</fullName>
    </recommendedName>
</protein>
<dbReference type="OrthoDB" id="884299at2"/>
<dbReference type="InterPro" id="IPR009057">
    <property type="entry name" value="Homeodomain-like_sf"/>
</dbReference>
<accession>A0A3D9D0Z9</accession>
<evidence type="ECO:0008006" key="3">
    <source>
        <dbReference type="Google" id="ProtNLM"/>
    </source>
</evidence>
<dbReference type="Gene3D" id="1.10.10.60">
    <property type="entry name" value="Homeodomain-like"/>
    <property type="match status" value="1"/>
</dbReference>
<evidence type="ECO:0000313" key="2">
    <source>
        <dbReference type="Proteomes" id="UP000256326"/>
    </source>
</evidence>
<dbReference type="GO" id="GO:0003677">
    <property type="term" value="F:DNA binding"/>
    <property type="evidence" value="ECO:0007669"/>
    <property type="project" value="InterPro"/>
</dbReference>
<keyword evidence="2" id="KW-1185">Reference proteome</keyword>
<name>A0A3D9D0Z9_9FLAO</name>
<gene>
    <name evidence="1" type="ORF">DRF58_04895</name>
</gene>
<dbReference type="GO" id="GO:0006313">
    <property type="term" value="P:DNA transposition"/>
    <property type="evidence" value="ECO:0007669"/>
    <property type="project" value="InterPro"/>
</dbReference>
<proteinExistence type="predicted"/>
<dbReference type="EMBL" id="QNUG01000008">
    <property type="protein sequence ID" value="REC71692.1"/>
    <property type="molecule type" value="Genomic_DNA"/>
</dbReference>
<dbReference type="GO" id="GO:0004803">
    <property type="term" value="F:transposase activity"/>
    <property type="evidence" value="ECO:0007669"/>
    <property type="project" value="InterPro"/>
</dbReference>
<dbReference type="Pfam" id="PF01527">
    <property type="entry name" value="HTH_Tnp_1"/>
    <property type="match status" value="1"/>
</dbReference>
<dbReference type="Proteomes" id="UP000256326">
    <property type="component" value="Unassembled WGS sequence"/>
</dbReference>
<dbReference type="InterPro" id="IPR002514">
    <property type="entry name" value="Transposase_8"/>
</dbReference>
<sequence>MKRGRKIYAPAFKPKAVQLSKERTNVSELARELGIAVTLLYKWRKEYEET</sequence>
<dbReference type="SUPFAM" id="SSF46689">
    <property type="entry name" value="Homeodomain-like"/>
    <property type="match status" value="1"/>
</dbReference>
<evidence type="ECO:0000313" key="1">
    <source>
        <dbReference type="EMBL" id="REC71692.1"/>
    </source>
</evidence>
<dbReference type="RefSeq" id="WP_116033497.1">
    <property type="nucleotide sequence ID" value="NZ_JBHLVV010000094.1"/>
</dbReference>
<organism evidence="1 2">
    <name type="scientific">Epilithonimonas hispanica</name>
    <dbReference type="NCBI Taxonomy" id="358687"/>
    <lineage>
        <taxon>Bacteria</taxon>
        <taxon>Pseudomonadati</taxon>
        <taxon>Bacteroidota</taxon>
        <taxon>Flavobacteriia</taxon>
        <taxon>Flavobacteriales</taxon>
        <taxon>Weeksellaceae</taxon>
        <taxon>Chryseobacterium group</taxon>
        <taxon>Epilithonimonas</taxon>
    </lineage>
</organism>
<comment type="caution">
    <text evidence="1">The sequence shown here is derived from an EMBL/GenBank/DDBJ whole genome shotgun (WGS) entry which is preliminary data.</text>
</comment>
<reference evidence="1 2" key="1">
    <citation type="journal article" date="2006" name="Int. J. Syst. Evol. Microbiol.">
        <title>Chryseobacterium hispanicum sp. nov., isolated from the drinking water distribution system of Sevilla, Spain.</title>
        <authorList>
            <person name="Gallego V."/>
            <person name="Garcia M.T."/>
            <person name="Ventosa A."/>
        </authorList>
    </citation>
    <scope>NUCLEOTIDE SEQUENCE [LARGE SCALE GENOMIC DNA]</scope>
    <source>
        <strain evidence="1 2">KCTC 22104</strain>
    </source>
</reference>
<dbReference type="AlphaFoldDB" id="A0A3D9D0Z9"/>